<reference evidence="2 3" key="1">
    <citation type="submission" date="2020-08" db="EMBL/GenBank/DDBJ databases">
        <authorList>
            <person name="Koutsovoulos G."/>
            <person name="Danchin GJ E."/>
        </authorList>
    </citation>
    <scope>NUCLEOTIDE SEQUENCE [LARGE SCALE GENOMIC DNA]</scope>
</reference>
<proteinExistence type="inferred from homology"/>
<dbReference type="EMBL" id="CAJEWN010000460">
    <property type="protein sequence ID" value="CAD2183220.1"/>
    <property type="molecule type" value="Genomic_DNA"/>
</dbReference>
<dbReference type="PROSITE" id="PS00560">
    <property type="entry name" value="CARBOXYPEPT_SER_HIS"/>
    <property type="match status" value="1"/>
</dbReference>
<dbReference type="Gene3D" id="3.40.50.11320">
    <property type="match status" value="1"/>
</dbReference>
<gene>
    <name evidence="2" type="ORF">MENT_LOCUS35497</name>
</gene>
<dbReference type="SUPFAM" id="SSF53474">
    <property type="entry name" value="alpha/beta-Hydrolases"/>
    <property type="match status" value="1"/>
</dbReference>
<evidence type="ECO:0000313" key="3">
    <source>
        <dbReference type="Proteomes" id="UP000580250"/>
    </source>
</evidence>
<dbReference type="Pfam" id="PF00450">
    <property type="entry name" value="Peptidase_S10"/>
    <property type="match status" value="1"/>
</dbReference>
<dbReference type="InterPro" id="IPR001563">
    <property type="entry name" value="Peptidase_S10"/>
</dbReference>
<comment type="similarity">
    <text evidence="1">Belongs to the peptidase S10 family.</text>
</comment>
<evidence type="ECO:0000313" key="2">
    <source>
        <dbReference type="EMBL" id="CAD2183220.1"/>
    </source>
</evidence>
<dbReference type="GO" id="GO:0004185">
    <property type="term" value="F:serine-type carboxypeptidase activity"/>
    <property type="evidence" value="ECO:0007669"/>
    <property type="project" value="InterPro"/>
</dbReference>
<comment type="caution">
    <text evidence="2">The sequence shown here is derived from an EMBL/GenBank/DDBJ whole genome shotgun (WGS) entry which is preliminary data.</text>
</comment>
<organism evidence="2 3">
    <name type="scientific">Meloidogyne enterolobii</name>
    <name type="common">Root-knot nematode worm</name>
    <name type="synonym">Meloidogyne mayaguensis</name>
    <dbReference type="NCBI Taxonomy" id="390850"/>
    <lineage>
        <taxon>Eukaryota</taxon>
        <taxon>Metazoa</taxon>
        <taxon>Ecdysozoa</taxon>
        <taxon>Nematoda</taxon>
        <taxon>Chromadorea</taxon>
        <taxon>Rhabditida</taxon>
        <taxon>Tylenchina</taxon>
        <taxon>Tylenchomorpha</taxon>
        <taxon>Tylenchoidea</taxon>
        <taxon>Meloidogynidae</taxon>
        <taxon>Meloidogyninae</taxon>
        <taxon>Meloidogyne</taxon>
    </lineage>
</organism>
<protein>
    <submittedName>
        <fullName evidence="2">Uncharacterized protein</fullName>
    </submittedName>
</protein>
<dbReference type="Proteomes" id="UP000580250">
    <property type="component" value="Unassembled WGS sequence"/>
</dbReference>
<name>A0A6V7W8D3_MELEN</name>
<accession>A0A6V7W8D3</accession>
<sequence length="56" mass="6419">MDAKPWRVDGQIAGFKTKYTNGLTFITIRGAGHMVPEWRAPQIFYAIQNFLNYGEV</sequence>
<evidence type="ECO:0000256" key="1">
    <source>
        <dbReference type="ARBA" id="ARBA00009431"/>
    </source>
</evidence>
<dbReference type="InterPro" id="IPR029058">
    <property type="entry name" value="AB_hydrolase_fold"/>
</dbReference>
<dbReference type="OrthoDB" id="735686at2759"/>
<dbReference type="GO" id="GO:0006508">
    <property type="term" value="P:proteolysis"/>
    <property type="evidence" value="ECO:0007669"/>
    <property type="project" value="InterPro"/>
</dbReference>
<dbReference type="AlphaFoldDB" id="A0A6V7W8D3"/>
<dbReference type="InterPro" id="IPR033124">
    <property type="entry name" value="Ser_caboxypep_his_AS"/>
</dbReference>